<accession>A0A914CUB2</accession>
<sequence>MPYDRFTVQDGQFIVLSSEDEQALLGSWIGLYSPNNDGEFQWIDGTPLNFTAWSAGEPKTGANGAMLMTQGADRGKWSSTLPKYAGGCFCAKNSY</sequence>
<dbReference type="AlphaFoldDB" id="A0A914CUB2"/>
<dbReference type="Pfam" id="PF00059">
    <property type="entry name" value="Lectin_C"/>
    <property type="match status" value="1"/>
</dbReference>
<dbReference type="PROSITE" id="PS50041">
    <property type="entry name" value="C_TYPE_LECTIN_2"/>
    <property type="match status" value="1"/>
</dbReference>
<dbReference type="SUPFAM" id="SSF56436">
    <property type="entry name" value="C-type lectin-like"/>
    <property type="match status" value="1"/>
</dbReference>
<evidence type="ECO:0000259" key="1">
    <source>
        <dbReference type="PROSITE" id="PS50041"/>
    </source>
</evidence>
<dbReference type="Proteomes" id="UP000887540">
    <property type="component" value="Unplaced"/>
</dbReference>
<reference evidence="3" key="1">
    <citation type="submission" date="2022-11" db="UniProtKB">
        <authorList>
            <consortium name="WormBaseParasite"/>
        </authorList>
    </citation>
    <scope>IDENTIFICATION</scope>
</reference>
<dbReference type="InterPro" id="IPR016186">
    <property type="entry name" value="C-type_lectin-like/link_sf"/>
</dbReference>
<dbReference type="WBParaSite" id="ACRNAN_scaffold14760.g20400.t1">
    <property type="protein sequence ID" value="ACRNAN_scaffold14760.g20400.t1"/>
    <property type="gene ID" value="ACRNAN_scaffold14760.g20400"/>
</dbReference>
<evidence type="ECO:0000313" key="3">
    <source>
        <dbReference type="WBParaSite" id="ACRNAN_scaffold14760.g20400.t1"/>
    </source>
</evidence>
<dbReference type="Gene3D" id="3.10.100.10">
    <property type="entry name" value="Mannose-Binding Protein A, subunit A"/>
    <property type="match status" value="1"/>
</dbReference>
<protein>
    <submittedName>
        <fullName evidence="3">C-type lectin domain-containing protein</fullName>
    </submittedName>
</protein>
<proteinExistence type="predicted"/>
<evidence type="ECO:0000313" key="2">
    <source>
        <dbReference type="Proteomes" id="UP000887540"/>
    </source>
</evidence>
<keyword evidence="2" id="KW-1185">Reference proteome</keyword>
<organism evidence="2 3">
    <name type="scientific">Acrobeloides nanus</name>
    <dbReference type="NCBI Taxonomy" id="290746"/>
    <lineage>
        <taxon>Eukaryota</taxon>
        <taxon>Metazoa</taxon>
        <taxon>Ecdysozoa</taxon>
        <taxon>Nematoda</taxon>
        <taxon>Chromadorea</taxon>
        <taxon>Rhabditida</taxon>
        <taxon>Tylenchina</taxon>
        <taxon>Cephalobomorpha</taxon>
        <taxon>Cephaloboidea</taxon>
        <taxon>Cephalobidae</taxon>
        <taxon>Acrobeloides</taxon>
    </lineage>
</organism>
<name>A0A914CUB2_9BILA</name>
<dbReference type="InterPro" id="IPR001304">
    <property type="entry name" value="C-type_lectin-like"/>
</dbReference>
<dbReference type="InterPro" id="IPR016187">
    <property type="entry name" value="CTDL_fold"/>
</dbReference>
<feature type="domain" description="C-type lectin" evidence="1">
    <location>
        <begin position="28"/>
        <end position="91"/>
    </location>
</feature>